<sequence length="128" mass="12904">MRMLQKAAVVGATAIGLVGAGVGSAWAGTPAPQPAPVAAAPAAAQPAAARQAAPVTVAGTVVRNDGRTLQVRDRTGRVTTVQAGPRTAVTKNGRQARFADVTARDRVTVTAQRQGTALVATRVVDTGR</sequence>
<dbReference type="Proteomes" id="UP001364211">
    <property type="component" value="Unassembled WGS sequence"/>
</dbReference>
<proteinExistence type="predicted"/>
<protein>
    <recommendedName>
        <fullName evidence="4">DUF5666 domain-containing protein</fullName>
    </recommendedName>
</protein>
<feature type="chain" id="PRO_5047377893" description="DUF5666 domain-containing protein" evidence="1">
    <location>
        <begin position="28"/>
        <end position="128"/>
    </location>
</feature>
<dbReference type="RefSeq" id="WP_340287651.1">
    <property type="nucleotide sequence ID" value="NZ_JBBJUP010000005.1"/>
</dbReference>
<comment type="caution">
    <text evidence="2">The sequence shown here is derived from an EMBL/GenBank/DDBJ whole genome shotgun (WGS) entry which is preliminary data.</text>
</comment>
<keyword evidence="3" id="KW-1185">Reference proteome</keyword>
<feature type="signal peptide" evidence="1">
    <location>
        <begin position="1"/>
        <end position="27"/>
    </location>
</feature>
<name>A0ABU8T5U0_9PSEU</name>
<evidence type="ECO:0008006" key="4">
    <source>
        <dbReference type="Google" id="ProtNLM"/>
    </source>
</evidence>
<evidence type="ECO:0000256" key="1">
    <source>
        <dbReference type="SAM" id="SignalP"/>
    </source>
</evidence>
<evidence type="ECO:0000313" key="2">
    <source>
        <dbReference type="EMBL" id="MEJ8278916.1"/>
    </source>
</evidence>
<accession>A0ABU8T5U0</accession>
<evidence type="ECO:0000313" key="3">
    <source>
        <dbReference type="Proteomes" id="UP001364211"/>
    </source>
</evidence>
<gene>
    <name evidence="2" type="ORF">WJX68_08235</name>
</gene>
<organism evidence="2 3">
    <name type="scientific">Pseudonocardia spirodelae</name>
    <dbReference type="NCBI Taxonomy" id="3133431"/>
    <lineage>
        <taxon>Bacteria</taxon>
        <taxon>Bacillati</taxon>
        <taxon>Actinomycetota</taxon>
        <taxon>Actinomycetes</taxon>
        <taxon>Pseudonocardiales</taxon>
        <taxon>Pseudonocardiaceae</taxon>
        <taxon>Pseudonocardia</taxon>
    </lineage>
</organism>
<keyword evidence="1" id="KW-0732">Signal</keyword>
<dbReference type="EMBL" id="JBBJUP010000005">
    <property type="protein sequence ID" value="MEJ8278916.1"/>
    <property type="molecule type" value="Genomic_DNA"/>
</dbReference>
<reference evidence="2 3" key="1">
    <citation type="submission" date="2024-03" db="EMBL/GenBank/DDBJ databases">
        <title>Draft genome sequence of Pseudonocardia sp. DW16-2.</title>
        <authorList>
            <person name="Duangmal K."/>
        </authorList>
    </citation>
    <scope>NUCLEOTIDE SEQUENCE [LARGE SCALE GENOMIC DNA]</scope>
    <source>
        <strain evidence="2 3">DW16-2</strain>
    </source>
</reference>